<keyword evidence="4 7" id="KW-1133">Transmembrane helix</keyword>
<keyword evidence="3 7" id="KW-0812">Transmembrane</keyword>
<gene>
    <name evidence="9" type="ORF">BJ992_004511</name>
</gene>
<feature type="transmembrane region" description="Helical" evidence="7">
    <location>
        <begin position="435"/>
        <end position="456"/>
    </location>
</feature>
<dbReference type="PANTHER" id="PTHR30572">
    <property type="entry name" value="MEMBRANE COMPONENT OF TRANSPORTER-RELATED"/>
    <property type="match status" value="1"/>
</dbReference>
<organism evidence="9 10">
    <name type="scientific">Sphaerisporangium rubeum</name>
    <dbReference type="NCBI Taxonomy" id="321317"/>
    <lineage>
        <taxon>Bacteria</taxon>
        <taxon>Bacillati</taxon>
        <taxon>Actinomycetota</taxon>
        <taxon>Actinomycetes</taxon>
        <taxon>Streptosporangiales</taxon>
        <taxon>Streptosporangiaceae</taxon>
        <taxon>Sphaerisporangium</taxon>
    </lineage>
</organism>
<evidence type="ECO:0000313" key="10">
    <source>
        <dbReference type="Proteomes" id="UP000555564"/>
    </source>
</evidence>
<keyword evidence="9" id="KW-0489">Methyltransferase</keyword>
<evidence type="ECO:0000313" key="9">
    <source>
        <dbReference type="EMBL" id="MBB6475080.1"/>
    </source>
</evidence>
<comment type="similarity">
    <text evidence="6">Belongs to the ABC-4 integral membrane protein family.</text>
</comment>
<dbReference type="AlphaFoldDB" id="A0A7X0IH13"/>
<sequence length="1111" mass="115833">MRGRTPLVLRRAFSEPLLVFAAFGSILLATTTLVALTLYASTVADVGVKRAMLTAPTAVTATTVSASIREGGFPAADGAVRGRIGELTAGPGGAPVPHEISLSAQSDSYAMPDQQRREHPELTRFGTYDGLDRQARLLEGSWPRPATGGTVEAALSQPAADAMDLGAGQEFVVVGRLDHKPVRVTVTGVYQLRDPYAERWTGQELLRKGVERGDYTTYGPLMVPRETFLARFTTSVNFTWTAVPDLSGLDQSGLRPFAAAVDRLGDALTRDCPTCETYSRLPDMLTDLDRAALVARSTMLVPVLQLLLLAAYALVLTARLLADHRRMEVALLRSRGAGSVWLGLLAGAETLLVAVPCALVAPFLAPPLLRLVNSLPWIKAAGVDVAAEPDGTAFAVSAGVALACAVLLALPALRGARRTYIEEQSLRGRGDRQGWLQRAGGDVALAVVAALAIWQLRRYGAPVTTTSSGDLGIDPLIVTGPALALLCGGMLGLRLVPRVSRLAERVTSRRRSLAPALGSWQVSRRPARYSGPALLLTMAVAIGVVSMATAATWRGSQLDQARHQAGADLRVAAPPESAELGGMGRGAAYAALPGVTAVSPVHRGTVSFSQGNVTILAADAAKLGTMVTLRDDLSPVPMTSLAGRLAAARPPTPSVPLPGTPGSLSLDVRLRLDRPEVAEQYVSLRLRMVLVDALGVQRHLTFGPLDADGAAHRLTADLAGLAGQEGRLAYPLAIRGFAIQVPVPFDGSGLELALDAIATGDGTRVTLPSGLRWGHLARREGHVTGEQLTTGPGLFTVKVPKPSGTQRDPAGPEDVSVVAAPADVPDEALFAAPPADGGPGPAGQDASIFRPVPVVVTSDVAAREKLTVGGAGVMQLDGRPVRITVAGIVAAMPGTAAGAPAVLADLPTLTARDVASGREPRAPLEWWMSAENHDSGPAAAELARHPDWDQTVVDIGTLTRQLRDDPLASGLQGALILGFAAALVFAALGFLVNAAVAARERGAEFAILRALGVSFRQIFGLLAVEQAFLIGLSVAGGTLLAVVVATLVVPHIVLTGQASLVTPPVLLDIPWPATLAMLAAVSALLFAIVAALARSLRRQGLGRALRIGEDR</sequence>
<dbReference type="GO" id="GO:0005886">
    <property type="term" value="C:plasma membrane"/>
    <property type="evidence" value="ECO:0007669"/>
    <property type="project" value="UniProtKB-SubCell"/>
</dbReference>
<keyword evidence="2" id="KW-1003">Cell membrane</keyword>
<feature type="transmembrane region" description="Helical" evidence="7">
    <location>
        <begin position="299"/>
        <end position="321"/>
    </location>
</feature>
<feature type="transmembrane region" description="Helical" evidence="7">
    <location>
        <begin position="1069"/>
        <end position="1093"/>
    </location>
</feature>
<dbReference type="InterPro" id="IPR003838">
    <property type="entry name" value="ABC3_permease_C"/>
</dbReference>
<feature type="transmembrane region" description="Helical" evidence="7">
    <location>
        <begin position="341"/>
        <end position="365"/>
    </location>
</feature>
<evidence type="ECO:0000256" key="1">
    <source>
        <dbReference type="ARBA" id="ARBA00004651"/>
    </source>
</evidence>
<keyword evidence="10" id="KW-1185">Reference proteome</keyword>
<dbReference type="GO" id="GO:0032259">
    <property type="term" value="P:methylation"/>
    <property type="evidence" value="ECO:0007669"/>
    <property type="project" value="UniProtKB-KW"/>
</dbReference>
<comment type="caution">
    <text evidence="9">The sequence shown here is derived from an EMBL/GenBank/DDBJ whole genome shotgun (WGS) entry which is preliminary data.</text>
</comment>
<keyword evidence="5 7" id="KW-0472">Membrane</keyword>
<accession>A0A7X0IH13</accession>
<dbReference type="Proteomes" id="UP000555564">
    <property type="component" value="Unassembled WGS sequence"/>
</dbReference>
<evidence type="ECO:0000256" key="7">
    <source>
        <dbReference type="SAM" id="Phobius"/>
    </source>
</evidence>
<feature type="transmembrane region" description="Helical" evidence="7">
    <location>
        <begin position="974"/>
        <end position="997"/>
    </location>
</feature>
<evidence type="ECO:0000256" key="2">
    <source>
        <dbReference type="ARBA" id="ARBA00022475"/>
    </source>
</evidence>
<reference evidence="9 10" key="1">
    <citation type="submission" date="2020-08" db="EMBL/GenBank/DDBJ databases">
        <title>Sequencing the genomes of 1000 actinobacteria strains.</title>
        <authorList>
            <person name="Klenk H.-P."/>
        </authorList>
    </citation>
    <scope>NUCLEOTIDE SEQUENCE [LARGE SCALE GENOMIC DNA]</scope>
    <source>
        <strain evidence="9 10">DSM 44936</strain>
    </source>
</reference>
<dbReference type="RefSeq" id="WP_184984139.1">
    <property type="nucleotide sequence ID" value="NZ_BAAALO010000076.1"/>
</dbReference>
<dbReference type="GO" id="GO:0008168">
    <property type="term" value="F:methyltransferase activity"/>
    <property type="evidence" value="ECO:0007669"/>
    <property type="project" value="UniProtKB-KW"/>
</dbReference>
<evidence type="ECO:0000256" key="4">
    <source>
        <dbReference type="ARBA" id="ARBA00022989"/>
    </source>
</evidence>
<name>A0A7X0IH13_9ACTN</name>
<dbReference type="GO" id="GO:0022857">
    <property type="term" value="F:transmembrane transporter activity"/>
    <property type="evidence" value="ECO:0007669"/>
    <property type="project" value="TreeGrafter"/>
</dbReference>
<dbReference type="EMBL" id="JACHIU010000001">
    <property type="protein sequence ID" value="MBB6475080.1"/>
    <property type="molecule type" value="Genomic_DNA"/>
</dbReference>
<protein>
    <submittedName>
        <fullName evidence="9">Tetrahydromethanopterin S-methyltransferase subunit F</fullName>
    </submittedName>
</protein>
<feature type="transmembrane region" description="Helical" evidence="7">
    <location>
        <begin position="476"/>
        <end position="496"/>
    </location>
</feature>
<keyword evidence="9" id="KW-0808">Transferase</keyword>
<comment type="subcellular location">
    <subcellularLocation>
        <location evidence="1">Cell membrane</location>
        <topology evidence="1">Multi-pass membrane protein</topology>
    </subcellularLocation>
</comment>
<feature type="transmembrane region" description="Helical" evidence="7">
    <location>
        <begin position="1018"/>
        <end position="1049"/>
    </location>
</feature>
<feature type="transmembrane region" description="Helical" evidence="7">
    <location>
        <begin position="393"/>
        <end position="414"/>
    </location>
</feature>
<feature type="domain" description="ABC3 transporter permease C-terminal" evidence="8">
    <location>
        <begin position="979"/>
        <end position="1098"/>
    </location>
</feature>
<evidence type="ECO:0000256" key="3">
    <source>
        <dbReference type="ARBA" id="ARBA00022692"/>
    </source>
</evidence>
<dbReference type="InterPro" id="IPR050250">
    <property type="entry name" value="Macrolide_Exporter_MacB"/>
</dbReference>
<dbReference type="PANTHER" id="PTHR30572:SF4">
    <property type="entry name" value="ABC TRANSPORTER PERMEASE YTRF"/>
    <property type="match status" value="1"/>
</dbReference>
<feature type="transmembrane region" description="Helical" evidence="7">
    <location>
        <begin position="533"/>
        <end position="553"/>
    </location>
</feature>
<evidence type="ECO:0000256" key="5">
    <source>
        <dbReference type="ARBA" id="ARBA00023136"/>
    </source>
</evidence>
<evidence type="ECO:0000259" key="8">
    <source>
        <dbReference type="Pfam" id="PF02687"/>
    </source>
</evidence>
<evidence type="ECO:0000256" key="6">
    <source>
        <dbReference type="ARBA" id="ARBA00038076"/>
    </source>
</evidence>
<proteinExistence type="inferred from homology"/>
<dbReference type="Pfam" id="PF02687">
    <property type="entry name" value="FtsX"/>
    <property type="match status" value="1"/>
</dbReference>